<dbReference type="GO" id="GO:0008237">
    <property type="term" value="F:metallopeptidase activity"/>
    <property type="evidence" value="ECO:0007669"/>
    <property type="project" value="UniProtKB-KW"/>
</dbReference>
<accession>A0ABS9VVP5</accession>
<dbReference type="PANTHER" id="PTHR36435">
    <property type="entry name" value="SLR1288 PROTEIN"/>
    <property type="match status" value="1"/>
</dbReference>
<proteinExistence type="predicted"/>
<feature type="transmembrane region" description="Helical" evidence="2">
    <location>
        <begin position="448"/>
        <end position="469"/>
    </location>
</feature>
<dbReference type="RefSeq" id="WP_241513838.1">
    <property type="nucleotide sequence ID" value="NZ_JAFEJT020000027.1"/>
</dbReference>
<reference evidence="4 5" key="2">
    <citation type="journal article" date="2021" name="Syst. Appl. Microbiol.">
        <title>Phylogenetic classification of ten novel species belonging to the genus Bifidobacterium comprising B. phasiani sp. nov., B. pongonis sp. nov., B. saguinibicoloris sp. nov., B. colobi sp. nov., B. simiiventris sp. nov., B. santillanense sp. nov., B. miconis sp. nov., B. amazonense sp. nov., B. pluvialisilvae sp. nov., and B. miconisargentati sp. nov.</title>
        <authorList>
            <person name="Lugli G.A."/>
            <person name="Calvete-Torre I."/>
            <person name="Alessandri G."/>
            <person name="Milani C."/>
            <person name="Turroni F."/>
            <person name="Laiolo P."/>
            <person name="Ossiprandi M.C."/>
            <person name="Margolles A."/>
            <person name="Ruiz L."/>
            <person name="Ventura M."/>
        </authorList>
    </citation>
    <scope>NUCLEOTIDE SEQUENCE [LARGE SCALE GENOMIC DNA]</scope>
    <source>
        <strain evidence="4 5">MA1</strain>
    </source>
</reference>
<sequence>MSTNEPHEQPDPGDPKQSQPAAQSQPDPQLQSDYTGAERQFGYQTIPQPQPQQPTQPVPQTQPQSQFQPGQPGQPGQYQRPPYQPTVQSQQSTYQSQRQYQMPPQEQSPYPQNPQYPQYQYPQYRQPQPYPPYPYAYPPQPVDPRIVRRRSLRRTVGRPAGLVFAYQGVITGVSIVAGMVLGAVSVAGRFGSSVSSGTLSQQEIAQLEQEFARQSVQWAGVLSILSVAVGFLFMLLMRHRAILTREFWTGDPREPHAQMRPAWLLAFAAMLVGVQGVFILIQAAFAALGSTLVSPTSESLQESAVTVSMWLYIGLIGPIVEETVFRGVLMKELKPLGRNFAILTSSLMFALFHDDVVQGLFAFACGLIFAFVAMEYSLVWSIALHVFNNAIIGGVLGEIADSFGDTGNVVYALCLIVVGVGGLIWVLLRYGWGLREYVRVNRSAPGTYWGWTSGLFLAFVIVNGLYALISFATAMSGVA</sequence>
<dbReference type="Proteomes" id="UP000710815">
    <property type="component" value="Unassembled WGS sequence"/>
</dbReference>
<organism evidence="4 5">
    <name type="scientific">Bifidobacterium amazonense</name>
    <dbReference type="NCBI Taxonomy" id="2809027"/>
    <lineage>
        <taxon>Bacteria</taxon>
        <taxon>Bacillati</taxon>
        <taxon>Actinomycetota</taxon>
        <taxon>Actinomycetes</taxon>
        <taxon>Bifidobacteriales</taxon>
        <taxon>Bifidobacteriaceae</taxon>
        <taxon>Bifidobacterium</taxon>
    </lineage>
</organism>
<keyword evidence="4" id="KW-0645">Protease</keyword>
<keyword evidence="2" id="KW-1133">Transmembrane helix</keyword>
<feature type="domain" description="CAAX prenyl protease 2/Lysostaphin resistance protein A-like" evidence="3">
    <location>
        <begin position="306"/>
        <end position="391"/>
    </location>
</feature>
<feature type="transmembrane region" description="Helical" evidence="2">
    <location>
        <begin position="160"/>
        <end position="184"/>
    </location>
</feature>
<name>A0ABS9VVP5_9BIFI</name>
<comment type="caution">
    <text evidence="4">The sequence shown here is derived from an EMBL/GenBank/DDBJ whole genome shotgun (WGS) entry which is preliminary data.</text>
</comment>
<keyword evidence="4" id="KW-0482">Metalloprotease</keyword>
<evidence type="ECO:0000259" key="3">
    <source>
        <dbReference type="Pfam" id="PF02517"/>
    </source>
</evidence>
<feature type="region of interest" description="Disordered" evidence="1">
    <location>
        <begin position="1"/>
        <end position="131"/>
    </location>
</feature>
<feature type="transmembrane region" description="Helical" evidence="2">
    <location>
        <begin position="216"/>
        <end position="236"/>
    </location>
</feature>
<dbReference type="Pfam" id="PF02517">
    <property type="entry name" value="Rce1-like"/>
    <property type="match status" value="1"/>
</dbReference>
<keyword evidence="5" id="KW-1185">Reference proteome</keyword>
<feature type="compositionally biased region" description="Low complexity" evidence="1">
    <location>
        <begin position="58"/>
        <end position="127"/>
    </location>
</feature>
<protein>
    <submittedName>
        <fullName evidence="4">CPBP family intramembrane metalloprotease</fullName>
    </submittedName>
</protein>
<feature type="transmembrane region" description="Helical" evidence="2">
    <location>
        <begin position="409"/>
        <end position="428"/>
    </location>
</feature>
<evidence type="ECO:0000313" key="5">
    <source>
        <dbReference type="Proteomes" id="UP000710815"/>
    </source>
</evidence>
<gene>
    <name evidence="4" type="ORF">JS533_007620</name>
</gene>
<dbReference type="InterPro" id="IPR052710">
    <property type="entry name" value="CAAX_protease"/>
</dbReference>
<evidence type="ECO:0000313" key="4">
    <source>
        <dbReference type="EMBL" id="MCH9276137.1"/>
    </source>
</evidence>
<keyword evidence="2" id="KW-0472">Membrane</keyword>
<evidence type="ECO:0000256" key="2">
    <source>
        <dbReference type="SAM" id="Phobius"/>
    </source>
</evidence>
<dbReference type="InterPro" id="IPR003675">
    <property type="entry name" value="Rce1/LyrA-like_dom"/>
</dbReference>
<feature type="compositionally biased region" description="Basic and acidic residues" evidence="1">
    <location>
        <begin position="1"/>
        <end position="14"/>
    </location>
</feature>
<feature type="transmembrane region" description="Helical" evidence="2">
    <location>
        <begin position="262"/>
        <end position="289"/>
    </location>
</feature>
<feature type="transmembrane region" description="Helical" evidence="2">
    <location>
        <begin position="378"/>
        <end position="397"/>
    </location>
</feature>
<feature type="compositionally biased region" description="Pro residues" evidence="1">
    <location>
        <begin position="48"/>
        <end position="57"/>
    </location>
</feature>
<feature type="compositionally biased region" description="Low complexity" evidence="1">
    <location>
        <begin position="15"/>
        <end position="33"/>
    </location>
</feature>
<keyword evidence="2" id="KW-0812">Transmembrane</keyword>
<reference evidence="4 5" key="1">
    <citation type="journal article" date="2021" name="Environ. Microbiol.">
        <title>Genetic insights into the dark matter of the mammalian gut microbiota through targeted genome reconstruction.</title>
        <authorList>
            <person name="Lugli G.A."/>
            <person name="Alessandri G."/>
            <person name="Milani C."/>
            <person name="Viappiani A."/>
            <person name="Fontana F."/>
            <person name="Tarracchini C."/>
            <person name="Mancabelli L."/>
            <person name="Argentini C."/>
            <person name="Ruiz L."/>
            <person name="Margolles A."/>
            <person name="van Sinderen D."/>
            <person name="Turroni F."/>
            <person name="Ventura M."/>
        </authorList>
    </citation>
    <scope>NUCLEOTIDE SEQUENCE [LARGE SCALE GENOMIC DNA]</scope>
    <source>
        <strain evidence="4 5">MA1</strain>
    </source>
</reference>
<dbReference type="EMBL" id="JAFEJT020000027">
    <property type="protein sequence ID" value="MCH9276137.1"/>
    <property type="molecule type" value="Genomic_DNA"/>
</dbReference>
<keyword evidence="4" id="KW-0378">Hydrolase</keyword>
<evidence type="ECO:0000256" key="1">
    <source>
        <dbReference type="SAM" id="MobiDB-lite"/>
    </source>
</evidence>
<dbReference type="PANTHER" id="PTHR36435:SF1">
    <property type="entry name" value="CAAX AMINO TERMINAL PROTEASE FAMILY PROTEIN"/>
    <property type="match status" value="1"/>
</dbReference>
<feature type="transmembrane region" description="Helical" evidence="2">
    <location>
        <begin position="341"/>
        <end position="372"/>
    </location>
</feature>